<dbReference type="EMBL" id="MVHH01000080">
    <property type="protein sequence ID" value="OQZ91338.1"/>
    <property type="molecule type" value="Genomic_DNA"/>
</dbReference>
<dbReference type="Pfam" id="PF10065">
    <property type="entry name" value="DUF2303"/>
    <property type="match status" value="1"/>
</dbReference>
<dbReference type="EMBL" id="SSGD01000158">
    <property type="protein sequence ID" value="TXI50237.1"/>
    <property type="molecule type" value="Genomic_DNA"/>
</dbReference>
<keyword evidence="3" id="KW-1185">Reference proteome</keyword>
<dbReference type="OrthoDB" id="4548805at2"/>
<evidence type="ECO:0000313" key="4">
    <source>
        <dbReference type="Proteomes" id="UP000321797"/>
    </source>
</evidence>
<reference evidence="2 4" key="2">
    <citation type="submission" date="2018-09" db="EMBL/GenBank/DDBJ databases">
        <title>Metagenome Assembled Genomes from an Advanced Water Purification Facility.</title>
        <authorList>
            <person name="Stamps B.W."/>
            <person name="Spear J.R."/>
        </authorList>
    </citation>
    <scope>NUCLEOTIDE SEQUENCE [LARGE SCALE GENOMIC DNA]</scope>
    <source>
        <strain evidence="2">Bin_29_2</strain>
    </source>
</reference>
<dbReference type="RefSeq" id="WP_052751311.1">
    <property type="nucleotide sequence ID" value="NZ_JACKUJ010000046.1"/>
</dbReference>
<organism evidence="2 4">
    <name type="scientific">Mycolicibacter arupensis</name>
    <dbReference type="NCBI Taxonomy" id="342002"/>
    <lineage>
        <taxon>Bacteria</taxon>
        <taxon>Bacillati</taxon>
        <taxon>Actinomycetota</taxon>
        <taxon>Actinomycetes</taxon>
        <taxon>Mycobacteriales</taxon>
        <taxon>Mycobacteriaceae</taxon>
        <taxon>Mycolicibacter</taxon>
    </lineage>
</organism>
<evidence type="ECO:0000313" key="2">
    <source>
        <dbReference type="EMBL" id="TXI50237.1"/>
    </source>
</evidence>
<reference evidence="1 3" key="1">
    <citation type="submission" date="2016-12" db="EMBL/GenBank/DDBJ databases">
        <title>The new phylogeny of genus Mycobacterium.</title>
        <authorList>
            <person name="Tortoli E."/>
            <person name="Trovato A."/>
            <person name="Cirillo D.M."/>
        </authorList>
    </citation>
    <scope>NUCLEOTIDE SEQUENCE [LARGE SCALE GENOMIC DNA]</scope>
    <source>
        <strain evidence="1 3">DSM 44942</strain>
    </source>
</reference>
<dbReference type="AlphaFoldDB" id="A0A5C7XL86"/>
<name>A0A5C7XL86_9MYCO</name>
<dbReference type="InterPro" id="IPR019276">
    <property type="entry name" value="DUF2303"/>
</dbReference>
<sequence>MAETADLKTTVEHTGLVANTPHKAEIIDGGVARMRYAVAVTDANGLQVKSIDEHDLWDRPFRVKGARQVSELDSFLHELTRRPLTDGASTLWGDYTTGTVTAVYNEHTTAEAGWRDDLLTLQLVTDPDWAAWTKISGQWFTSQVEFGDIIEELLHTVIDPDQADLLEIIHSIRAHSSAQFESRIDRSTSAQALAYTEEISASAGGTSSGTLEVPKVITLRLRPWEGHTVEYDVEAWFRLQVNSGQLALMIKLKPYQQLLRKAWTDMLVGVVEQTQIPVLAYRGNR</sequence>
<protein>
    <submittedName>
        <fullName evidence="2">DUF2303 family protein</fullName>
    </submittedName>
</protein>
<evidence type="ECO:0000313" key="3">
    <source>
        <dbReference type="Proteomes" id="UP000192327"/>
    </source>
</evidence>
<dbReference type="Proteomes" id="UP000321797">
    <property type="component" value="Unassembled WGS sequence"/>
</dbReference>
<accession>A0A5C7XL86</accession>
<evidence type="ECO:0000313" key="1">
    <source>
        <dbReference type="EMBL" id="OQZ91338.1"/>
    </source>
</evidence>
<comment type="caution">
    <text evidence="2">The sequence shown here is derived from an EMBL/GenBank/DDBJ whole genome shotgun (WGS) entry which is preliminary data.</text>
</comment>
<gene>
    <name evidence="1" type="ORF">BST15_20075</name>
    <name evidence="2" type="ORF">E6Q54_21550</name>
</gene>
<proteinExistence type="predicted"/>
<dbReference type="Proteomes" id="UP000192327">
    <property type="component" value="Unassembled WGS sequence"/>
</dbReference>